<proteinExistence type="predicted"/>
<reference evidence="1" key="1">
    <citation type="submission" date="2018-05" db="EMBL/GenBank/DDBJ databases">
        <authorList>
            <person name="Lanie J.A."/>
            <person name="Ng W.-L."/>
            <person name="Kazmierczak K.M."/>
            <person name="Andrzejewski T.M."/>
            <person name="Davidsen T.M."/>
            <person name="Wayne K.J."/>
            <person name="Tettelin H."/>
            <person name="Glass J.I."/>
            <person name="Rusch D."/>
            <person name="Podicherti R."/>
            <person name="Tsui H.-C.T."/>
            <person name="Winkler M.E."/>
        </authorList>
    </citation>
    <scope>NUCLEOTIDE SEQUENCE</scope>
</reference>
<accession>A0A382XZ49</accession>
<dbReference type="AlphaFoldDB" id="A0A382XZ49"/>
<feature type="non-terminal residue" evidence="1">
    <location>
        <position position="96"/>
    </location>
</feature>
<name>A0A382XZ49_9ZZZZ</name>
<gene>
    <name evidence="1" type="ORF">METZ01_LOCUS429150</name>
</gene>
<sequence length="96" mass="9427">MVSAAGKLHTFYNAVGTVTHANALFVPNKVEKASTLGSPVFTGSGLNDLTASGDYTGASDATFTMVVDGIIAGTSQSLISAGLGTAIGDMSGDGGL</sequence>
<evidence type="ECO:0000313" key="1">
    <source>
        <dbReference type="EMBL" id="SVD76296.1"/>
    </source>
</evidence>
<organism evidence="1">
    <name type="scientific">marine metagenome</name>
    <dbReference type="NCBI Taxonomy" id="408172"/>
    <lineage>
        <taxon>unclassified sequences</taxon>
        <taxon>metagenomes</taxon>
        <taxon>ecological metagenomes</taxon>
    </lineage>
</organism>
<protein>
    <submittedName>
        <fullName evidence="1">Uncharacterized protein</fullName>
    </submittedName>
</protein>
<dbReference type="EMBL" id="UINC01171630">
    <property type="protein sequence ID" value="SVD76296.1"/>
    <property type="molecule type" value="Genomic_DNA"/>
</dbReference>